<name>A0A161JBA9_9BACI</name>
<dbReference type="PRINTS" id="PR00096">
    <property type="entry name" value="GATASE"/>
</dbReference>
<evidence type="ECO:0000256" key="4">
    <source>
        <dbReference type="ARBA" id="ARBA00022741"/>
    </source>
</evidence>
<dbReference type="InterPro" id="IPR035686">
    <property type="entry name" value="CPSase_GATase1"/>
</dbReference>
<protein>
    <recommendedName>
        <fullName evidence="8">Carbamoyl phosphate synthase small chain</fullName>
        <ecNumber evidence="8">6.3.5.5</ecNumber>
    </recommendedName>
    <alternativeName>
        <fullName evidence="8">Carbamoyl phosphate synthetase glutamine chain</fullName>
    </alternativeName>
</protein>
<dbReference type="Pfam" id="PF00117">
    <property type="entry name" value="GATase"/>
    <property type="match status" value="1"/>
</dbReference>
<evidence type="ECO:0000256" key="8">
    <source>
        <dbReference type="HAMAP-Rule" id="MF_01209"/>
    </source>
</evidence>
<feature type="binding site" evidence="8">
    <location>
        <position position="215"/>
    </location>
    <ligand>
        <name>L-glutamine</name>
        <dbReference type="ChEBI" id="CHEBI:58359"/>
    </ligand>
</feature>
<comment type="function">
    <text evidence="8">Small subunit of the glutamine-dependent carbamoyl phosphate synthetase (CPSase). CPSase catalyzes the formation of carbamoyl phosphate from the ammonia moiety of glutamine, carbonate, and phosphate donated by ATP, constituting the first step of 2 biosynthetic pathways, one leading to arginine and/or urea and the other to pyrimidine nucleotides. The small subunit (glutamine amidotransferase) binds and cleaves glutamine to supply the large subunit with the substrate ammonia.</text>
</comment>
<dbReference type="UniPathway" id="UPA00070">
    <property type="reaction ID" value="UER00115"/>
</dbReference>
<sequence length="359" mass="40025">MEGYLHLNSGHSYKGQWLTDQPEKDVEGEIVFFTGMTGYQEVLTDPSYKDQIIVFTYPLIGNYGINESDFESKKSHVAGVIVYEGSRNPSHYKSAYSLQEYLQKWNIPLLGHMDTRSIVKKIRSEGSMPAKMSSSETAPGGLLLRKDKKVCKVSSQTMECCGEGSIHIVVIDFGAKKSIVDSLLKRACKVTSVPYNTSFEQIKKLNPDGVVLSNGPGDPKELKSILPELKKVLEQYPALGICLGHQLAALAFGGNTKKLSFGHRGANHPIADMKKGTVFMSSQNHSYVVDEESIKDTGFKTRYVNLHDQSIEGLMHKVLPIHTVQFHPEAHPGPADGDYIFDEFMNMIQEENRRVFAYA</sequence>
<feature type="active site" evidence="8">
    <location>
        <position position="327"/>
    </location>
</feature>
<keyword evidence="8" id="KW-0028">Amino-acid biosynthesis</keyword>
<dbReference type="UniPathway" id="UPA00068">
    <property type="reaction ID" value="UER00171"/>
</dbReference>
<dbReference type="NCBIfam" id="TIGR01368">
    <property type="entry name" value="CPSaseIIsmall"/>
    <property type="match status" value="1"/>
</dbReference>
<feature type="domain" description="Carbamoyl-phosphate synthase small subunit N-terminal" evidence="9">
    <location>
        <begin position="1"/>
        <end position="133"/>
    </location>
</feature>
<dbReference type="InterPro" id="IPR036480">
    <property type="entry name" value="CarbP_synth_ssu_N_sf"/>
</dbReference>
<accession>A0A161JBA9</accession>
<dbReference type="InterPro" id="IPR006274">
    <property type="entry name" value="CarbamoylP_synth_ssu"/>
</dbReference>
<evidence type="ECO:0000313" key="11">
    <source>
        <dbReference type="Proteomes" id="UP000077856"/>
    </source>
</evidence>
<dbReference type="AlphaFoldDB" id="A0A161JBA9"/>
<dbReference type="CDD" id="cd01744">
    <property type="entry name" value="GATase1_CPSase"/>
    <property type="match status" value="1"/>
</dbReference>
<keyword evidence="8" id="KW-0665">Pyrimidine biosynthesis</keyword>
<feature type="region of interest" description="CPSase" evidence="8">
    <location>
        <begin position="1"/>
        <end position="167"/>
    </location>
</feature>
<dbReference type="PRINTS" id="PR00099">
    <property type="entry name" value="CPSGATASE"/>
</dbReference>
<keyword evidence="4 8" id="KW-0547">Nucleotide-binding</keyword>
<comment type="pathway">
    <text evidence="8">Pyrimidine metabolism; UMP biosynthesis via de novo pathway; (S)-dihydroorotate from bicarbonate: step 1/3.</text>
</comment>
<organism evidence="10 11">
    <name type="scientific">Cytobacillus oceanisediminis 2691</name>
    <dbReference type="NCBI Taxonomy" id="1196031"/>
    <lineage>
        <taxon>Bacteria</taxon>
        <taxon>Bacillati</taxon>
        <taxon>Bacillota</taxon>
        <taxon>Bacilli</taxon>
        <taxon>Bacillales</taxon>
        <taxon>Bacillaceae</taxon>
        <taxon>Cytobacillus</taxon>
    </lineage>
</organism>
<dbReference type="eggNOG" id="COG0505">
    <property type="taxonomic scope" value="Bacteria"/>
</dbReference>
<dbReference type="PANTHER" id="PTHR43418">
    <property type="entry name" value="MULTIFUNCTIONAL TRYPTOPHAN BIOSYNTHESIS PROTEIN-RELATED"/>
    <property type="match status" value="1"/>
</dbReference>
<dbReference type="STRING" id="1196031.A361_07415"/>
<dbReference type="SMART" id="SM01097">
    <property type="entry name" value="CPSase_sm_chain"/>
    <property type="match status" value="1"/>
</dbReference>
<dbReference type="RefSeq" id="WP_019381472.1">
    <property type="nucleotide sequence ID" value="NZ_CP015506.1"/>
</dbReference>
<feature type="active site" description="Nucleophile" evidence="8">
    <location>
        <position position="242"/>
    </location>
</feature>
<dbReference type="PROSITE" id="PS51273">
    <property type="entry name" value="GATASE_TYPE_1"/>
    <property type="match status" value="1"/>
</dbReference>
<feature type="binding site" evidence="8">
    <location>
        <position position="284"/>
    </location>
    <ligand>
        <name>L-glutamine</name>
        <dbReference type="ChEBI" id="CHEBI:58359"/>
    </ligand>
</feature>
<dbReference type="SUPFAM" id="SSF52021">
    <property type="entry name" value="Carbamoyl phosphate synthetase, small subunit N-terminal domain"/>
    <property type="match status" value="1"/>
</dbReference>
<dbReference type="GO" id="GO:0005524">
    <property type="term" value="F:ATP binding"/>
    <property type="evidence" value="ECO:0007669"/>
    <property type="project" value="UniProtKB-UniRule"/>
</dbReference>
<dbReference type="GO" id="GO:0004088">
    <property type="term" value="F:carbamoyl-phosphate synthase (glutamine-hydrolyzing) activity"/>
    <property type="evidence" value="ECO:0007669"/>
    <property type="project" value="UniProtKB-UniRule"/>
</dbReference>
<comment type="catalytic activity">
    <reaction evidence="8">
        <text>L-glutamine + H2O = L-glutamate + NH4(+)</text>
        <dbReference type="Rhea" id="RHEA:15889"/>
        <dbReference type="ChEBI" id="CHEBI:15377"/>
        <dbReference type="ChEBI" id="CHEBI:28938"/>
        <dbReference type="ChEBI" id="CHEBI:29985"/>
        <dbReference type="ChEBI" id="CHEBI:58359"/>
    </reaction>
</comment>
<dbReference type="GO" id="GO:0006207">
    <property type="term" value="P:'de novo' pyrimidine nucleobase biosynthetic process"/>
    <property type="evidence" value="ECO:0007669"/>
    <property type="project" value="InterPro"/>
</dbReference>
<dbReference type="EC" id="6.3.5.5" evidence="8"/>
<dbReference type="InterPro" id="IPR017926">
    <property type="entry name" value="GATASE"/>
</dbReference>
<feature type="binding site" evidence="8">
    <location>
        <position position="47"/>
    </location>
    <ligand>
        <name>L-glutamine</name>
        <dbReference type="ChEBI" id="CHEBI:58359"/>
    </ligand>
</feature>
<evidence type="ECO:0000256" key="5">
    <source>
        <dbReference type="ARBA" id="ARBA00022840"/>
    </source>
</evidence>
<comment type="catalytic activity">
    <reaction evidence="7 8">
        <text>hydrogencarbonate + L-glutamine + 2 ATP + H2O = carbamoyl phosphate + L-glutamate + 2 ADP + phosphate + 2 H(+)</text>
        <dbReference type="Rhea" id="RHEA:18633"/>
        <dbReference type="ChEBI" id="CHEBI:15377"/>
        <dbReference type="ChEBI" id="CHEBI:15378"/>
        <dbReference type="ChEBI" id="CHEBI:17544"/>
        <dbReference type="ChEBI" id="CHEBI:29985"/>
        <dbReference type="ChEBI" id="CHEBI:30616"/>
        <dbReference type="ChEBI" id="CHEBI:43474"/>
        <dbReference type="ChEBI" id="CHEBI:58228"/>
        <dbReference type="ChEBI" id="CHEBI:58359"/>
        <dbReference type="ChEBI" id="CHEBI:456216"/>
        <dbReference type="EC" id="6.3.5.5"/>
    </reaction>
</comment>
<feature type="binding site" evidence="8">
    <location>
        <position position="243"/>
    </location>
    <ligand>
        <name>L-glutamine</name>
        <dbReference type="ChEBI" id="CHEBI:58359"/>
    </ligand>
</feature>
<dbReference type="HAMAP" id="MF_01209">
    <property type="entry name" value="CPSase_S_chain"/>
    <property type="match status" value="1"/>
</dbReference>
<gene>
    <name evidence="8" type="primary">carA</name>
    <name evidence="10" type="ORF">A361_07415</name>
</gene>
<dbReference type="SUPFAM" id="SSF52317">
    <property type="entry name" value="Class I glutamine amidotransferase-like"/>
    <property type="match status" value="1"/>
</dbReference>
<keyword evidence="8" id="KW-0055">Arginine biosynthesis</keyword>
<feature type="binding site" evidence="8">
    <location>
        <position position="246"/>
    </location>
    <ligand>
        <name>L-glutamine</name>
        <dbReference type="ChEBI" id="CHEBI:58359"/>
    </ligand>
</feature>
<evidence type="ECO:0000259" key="9">
    <source>
        <dbReference type="SMART" id="SM01097"/>
    </source>
</evidence>
<dbReference type="GO" id="GO:0004359">
    <property type="term" value="F:glutaminase activity"/>
    <property type="evidence" value="ECO:0007669"/>
    <property type="project" value="RHEA"/>
</dbReference>
<comment type="similarity">
    <text evidence="2 8">Belongs to the CarA family.</text>
</comment>
<dbReference type="GO" id="GO:0044205">
    <property type="term" value="P:'de novo' UMP biosynthetic process"/>
    <property type="evidence" value="ECO:0007669"/>
    <property type="project" value="UniProtKB-UniRule"/>
</dbReference>
<evidence type="ECO:0000256" key="6">
    <source>
        <dbReference type="ARBA" id="ARBA00022962"/>
    </source>
</evidence>
<evidence type="ECO:0000256" key="2">
    <source>
        <dbReference type="ARBA" id="ARBA00007800"/>
    </source>
</evidence>
<dbReference type="InterPro" id="IPR002474">
    <property type="entry name" value="CarbamoylP_synth_ssu_N"/>
</dbReference>
<feature type="binding site" evidence="8">
    <location>
        <position position="217"/>
    </location>
    <ligand>
        <name>L-glutamine</name>
        <dbReference type="ChEBI" id="CHEBI:58359"/>
    </ligand>
</feature>
<comment type="pathway">
    <text evidence="1 8">Amino-acid biosynthesis; L-arginine biosynthesis; carbamoyl phosphate from bicarbonate: step 1/1.</text>
</comment>
<dbReference type="PRINTS" id="PR00097">
    <property type="entry name" value="ANTSNTHASEII"/>
</dbReference>
<dbReference type="Gene3D" id="3.50.30.20">
    <property type="entry name" value="Carbamoyl-phosphate synthase small subunit, N-terminal domain"/>
    <property type="match status" value="1"/>
</dbReference>
<dbReference type="GO" id="GO:0006526">
    <property type="term" value="P:L-arginine biosynthetic process"/>
    <property type="evidence" value="ECO:0007669"/>
    <property type="project" value="UniProtKB-UniRule"/>
</dbReference>
<dbReference type="Gene3D" id="3.40.50.880">
    <property type="match status" value="1"/>
</dbReference>
<dbReference type="EMBL" id="CP015506">
    <property type="protein sequence ID" value="AND38951.1"/>
    <property type="molecule type" value="Genomic_DNA"/>
</dbReference>
<evidence type="ECO:0000313" key="10">
    <source>
        <dbReference type="EMBL" id="AND38951.1"/>
    </source>
</evidence>
<reference evidence="10 11" key="1">
    <citation type="submission" date="2016-04" db="EMBL/GenBank/DDBJ databases">
        <title>Complete genome sequence of Bacillus oceanisediminis strain 2691.</title>
        <authorList>
            <person name="Jeong H."/>
            <person name="Kim H.J."/>
            <person name="Lee D.-W."/>
        </authorList>
    </citation>
    <scope>NUCLEOTIDE SEQUENCE [LARGE SCALE GENOMIC DNA]</scope>
    <source>
        <strain evidence="10 11">2691</strain>
    </source>
</reference>
<evidence type="ECO:0000256" key="1">
    <source>
        <dbReference type="ARBA" id="ARBA00005077"/>
    </source>
</evidence>
<comment type="caution">
    <text evidence="8">Lacks conserved residue(s) required for the propagation of feature annotation.</text>
</comment>
<dbReference type="Pfam" id="PF00988">
    <property type="entry name" value="CPSase_sm_chain"/>
    <property type="match status" value="1"/>
</dbReference>
<evidence type="ECO:0000256" key="7">
    <source>
        <dbReference type="ARBA" id="ARBA00048816"/>
    </source>
</evidence>
<dbReference type="InterPro" id="IPR050472">
    <property type="entry name" value="Anth_synth/Amidotransfase"/>
</dbReference>
<comment type="subunit">
    <text evidence="8">Composed of two chains; the small (or glutamine) chain promotes the hydrolysis of glutamine to ammonia, which is used by the large (or ammonia) chain to synthesize carbamoyl phosphate. Tetramer of heterodimers (alpha,beta)4.</text>
</comment>
<evidence type="ECO:0000256" key="3">
    <source>
        <dbReference type="ARBA" id="ARBA00022598"/>
    </source>
</evidence>
<feature type="binding site" evidence="8">
    <location>
        <position position="287"/>
    </location>
    <ligand>
        <name>L-glutamine</name>
        <dbReference type="ChEBI" id="CHEBI:58359"/>
    </ligand>
</feature>
<dbReference type="InterPro" id="IPR029062">
    <property type="entry name" value="Class_I_gatase-like"/>
</dbReference>
<dbReference type="NCBIfam" id="NF009475">
    <property type="entry name" value="PRK12838.1"/>
    <property type="match status" value="1"/>
</dbReference>
<dbReference type="Proteomes" id="UP000077856">
    <property type="component" value="Chromosome"/>
</dbReference>
<dbReference type="KEGG" id="bon:A361_07415"/>
<dbReference type="PANTHER" id="PTHR43418:SF7">
    <property type="entry name" value="CARBAMOYL-PHOSPHATE SYNTHASE SMALL CHAIN"/>
    <property type="match status" value="1"/>
</dbReference>
<dbReference type="GO" id="GO:0006541">
    <property type="term" value="P:glutamine metabolic process"/>
    <property type="evidence" value="ECO:0007669"/>
    <property type="project" value="InterPro"/>
</dbReference>
<proteinExistence type="inferred from homology"/>
<keyword evidence="6 8" id="KW-0315">Glutamine amidotransferase</keyword>
<keyword evidence="5 8" id="KW-0067">ATP-binding</keyword>
<feature type="active site" evidence="8">
    <location>
        <position position="329"/>
    </location>
</feature>
<keyword evidence="3 8" id="KW-0436">Ligase</keyword>